<feature type="compositionally biased region" description="Basic residues" evidence="2">
    <location>
        <begin position="608"/>
        <end position="620"/>
    </location>
</feature>
<feature type="region of interest" description="Disordered" evidence="2">
    <location>
        <begin position="606"/>
        <end position="842"/>
    </location>
</feature>
<proteinExistence type="predicted"/>
<dbReference type="Proteomes" id="UP001056384">
    <property type="component" value="Chromosome 2"/>
</dbReference>
<keyword evidence="4" id="KW-1185">Reference proteome</keyword>
<evidence type="ECO:0000256" key="1">
    <source>
        <dbReference type="SAM" id="Coils"/>
    </source>
</evidence>
<feature type="compositionally biased region" description="Polar residues" evidence="2">
    <location>
        <begin position="663"/>
        <end position="674"/>
    </location>
</feature>
<evidence type="ECO:0000256" key="2">
    <source>
        <dbReference type="SAM" id="MobiDB-lite"/>
    </source>
</evidence>
<sequence>MSGTYRNHVLTALQGHKYSFLSAVMEQDSPPPPPVPPKDVHYRPGSSGMDISRPPSAPASGSKRRRDAQDDISYHYGTETRRLEVNDNDRPTPSKRSRSHAAASDGEASDTPSQQAAKLRRKKGIRNLSNLNLRHAASTAIMSRRQESPPRESRFQEGSLNDKPSQQPPSVFTRLPQSDSGNLSYVDELMADYHEGMPTPARDVQATIEYEKEMMPERVAEINARSRKEDAGGMFRFGKSWGTNFHPVALWNRLWNDTKEELTRQNILEAERKARLKAEAEAKYAQMKSAGQFGGSHIGLATPRDSAVVMEPSTEGHRRTESLESHIRYSEEEQRKAGAAVPEPPRTLRGRLSRMHLRKPSLVSLTGTVKRAKSDFNLAASQRESSASISPLKAEFDGSASILRSSASKYDLKKQNRLSKRVSNLEEKLQNARMELDRALADASPAPKLNRKFERFTPVNSMKNSLKRSRFVPGALPTLPSERVLFPELRGPETYEETVPRVESEVRTRKELDLSTAFDDIDEDTVRPSRGRSSQLHAKDIFNRTTEIDKSSSRPRNEENREPGTEQMDVEITDANNASLDGNVEPIKEPNSAILDAKLNALDDSVKAAKKPAKSKKRRPLANEDKVYNPGRTKDHDDDEWEEAAQNSGKKKRKSGGKTDGSPSTRKVTKSPQGKVSKKTVTTVKTKKKGDAGTQVIEAEVETSHIAEDVGMGDAVGSEDELARPRTAEGDDALLDPVYEEEEETSTMALQDEPPNPTATATPARYGRSGIRSRSNSPHKRTTRATSRQSRSASPPSVKGISKQQTRAVSDTVKIVPGVGGVPSLPKRGSKDENFEWPDDVF</sequence>
<dbReference type="AlphaFoldDB" id="A0A9Q9EFS2"/>
<feature type="region of interest" description="Disordered" evidence="2">
    <location>
        <begin position="23"/>
        <end position="180"/>
    </location>
</feature>
<accession>A0A9Q9EFS2</accession>
<name>A0A9Q9EFS2_9PEZI</name>
<protein>
    <recommendedName>
        <fullName evidence="5">Nuclear RNA binding protein</fullName>
    </recommendedName>
</protein>
<feature type="coiled-coil region" evidence="1">
    <location>
        <begin position="259"/>
        <end position="290"/>
    </location>
</feature>
<feature type="coiled-coil region" evidence="1">
    <location>
        <begin position="415"/>
        <end position="442"/>
    </location>
</feature>
<feature type="compositionally biased region" description="Basic and acidic residues" evidence="2">
    <location>
        <begin position="621"/>
        <end position="636"/>
    </location>
</feature>
<feature type="compositionally biased region" description="Low complexity" evidence="2">
    <location>
        <begin position="784"/>
        <end position="797"/>
    </location>
</feature>
<feature type="compositionally biased region" description="Acidic residues" evidence="2">
    <location>
        <begin position="730"/>
        <end position="745"/>
    </location>
</feature>
<evidence type="ECO:0000313" key="4">
    <source>
        <dbReference type="Proteomes" id="UP001056384"/>
    </source>
</evidence>
<dbReference type="EMBL" id="CP099419">
    <property type="protein sequence ID" value="USW50071.1"/>
    <property type="molecule type" value="Genomic_DNA"/>
</dbReference>
<feature type="region of interest" description="Disordered" evidence="2">
    <location>
        <begin position="523"/>
        <end position="591"/>
    </location>
</feature>
<evidence type="ECO:0000313" key="3">
    <source>
        <dbReference type="EMBL" id="USW50071.1"/>
    </source>
</evidence>
<organism evidence="3 4">
    <name type="scientific">Septoria linicola</name>
    <dbReference type="NCBI Taxonomy" id="215465"/>
    <lineage>
        <taxon>Eukaryota</taxon>
        <taxon>Fungi</taxon>
        <taxon>Dikarya</taxon>
        <taxon>Ascomycota</taxon>
        <taxon>Pezizomycotina</taxon>
        <taxon>Dothideomycetes</taxon>
        <taxon>Dothideomycetidae</taxon>
        <taxon>Mycosphaerellales</taxon>
        <taxon>Mycosphaerellaceae</taxon>
        <taxon>Septoria</taxon>
    </lineage>
</organism>
<gene>
    <name evidence="3" type="ORF">Slin15195_G033900</name>
</gene>
<feature type="compositionally biased region" description="Basic and acidic residues" evidence="2">
    <location>
        <begin position="537"/>
        <end position="564"/>
    </location>
</feature>
<keyword evidence="1" id="KW-0175">Coiled coil</keyword>
<feature type="compositionally biased region" description="Basic and acidic residues" evidence="2">
    <location>
        <begin position="67"/>
        <end position="92"/>
    </location>
</feature>
<reference evidence="3" key="1">
    <citation type="submission" date="2022-06" db="EMBL/GenBank/DDBJ databases">
        <title>Complete genome sequences of two strains of the flax pathogen Septoria linicola.</title>
        <authorList>
            <person name="Lapalu N."/>
            <person name="Simon A."/>
            <person name="Demenou B."/>
            <person name="Paumier D."/>
            <person name="Guillot M.-P."/>
            <person name="Gout L."/>
            <person name="Valade R."/>
        </authorList>
    </citation>
    <scope>NUCLEOTIDE SEQUENCE</scope>
    <source>
        <strain evidence="3">SE15195</strain>
    </source>
</reference>
<evidence type="ECO:0008006" key="5">
    <source>
        <dbReference type="Google" id="ProtNLM"/>
    </source>
</evidence>
<feature type="compositionally biased region" description="Polar residues" evidence="2">
    <location>
        <begin position="156"/>
        <end position="180"/>
    </location>
</feature>
<feature type="compositionally biased region" description="Basic and acidic residues" evidence="2">
    <location>
        <begin position="144"/>
        <end position="155"/>
    </location>
</feature>